<proteinExistence type="predicted"/>
<dbReference type="AlphaFoldDB" id="A0A0M3HZY0"/>
<sequence>LALDQARTVRRIRQVKEGQQHTSRPNHYPARRGTSLRQNGEDCEVDGETIDTRLGPLTRQTNPDIR</sequence>
<protein>
    <submittedName>
        <fullName evidence="3">Transposase</fullName>
    </submittedName>
</protein>
<accession>A0A0M3HZY0</accession>
<feature type="region of interest" description="Disordered" evidence="1">
    <location>
        <begin position="15"/>
        <end position="66"/>
    </location>
</feature>
<dbReference type="WBParaSite" id="ALUE_0000933701-mRNA-1">
    <property type="protein sequence ID" value="ALUE_0000933701-mRNA-1"/>
    <property type="gene ID" value="ALUE_0000933701"/>
</dbReference>
<evidence type="ECO:0000256" key="1">
    <source>
        <dbReference type="SAM" id="MobiDB-lite"/>
    </source>
</evidence>
<evidence type="ECO:0000313" key="2">
    <source>
        <dbReference type="Proteomes" id="UP000036681"/>
    </source>
</evidence>
<name>A0A0M3HZY0_ASCLU</name>
<keyword evidence="2" id="KW-1185">Reference proteome</keyword>
<dbReference type="Proteomes" id="UP000036681">
    <property type="component" value="Unplaced"/>
</dbReference>
<evidence type="ECO:0000313" key="3">
    <source>
        <dbReference type="WBParaSite" id="ALUE_0000933701-mRNA-1"/>
    </source>
</evidence>
<organism evidence="2 3">
    <name type="scientific">Ascaris lumbricoides</name>
    <name type="common">Giant roundworm</name>
    <dbReference type="NCBI Taxonomy" id="6252"/>
    <lineage>
        <taxon>Eukaryota</taxon>
        <taxon>Metazoa</taxon>
        <taxon>Ecdysozoa</taxon>
        <taxon>Nematoda</taxon>
        <taxon>Chromadorea</taxon>
        <taxon>Rhabditida</taxon>
        <taxon>Spirurina</taxon>
        <taxon>Ascaridomorpha</taxon>
        <taxon>Ascaridoidea</taxon>
        <taxon>Ascarididae</taxon>
        <taxon>Ascaris</taxon>
    </lineage>
</organism>
<reference evidence="3" key="1">
    <citation type="submission" date="2017-02" db="UniProtKB">
        <authorList>
            <consortium name="WormBaseParasite"/>
        </authorList>
    </citation>
    <scope>IDENTIFICATION</scope>
</reference>